<proteinExistence type="predicted"/>
<sequence>MSLAAIVHGLGLAEHLYKGRRNRPKRAALTTALARNRFAVMVARVLPGIPGQKFTFDSKNDLKMASQMLQAWDRTP</sequence>
<gene>
    <name evidence="1" type="ORF">KGQ19_22100</name>
</gene>
<dbReference type="RefSeq" id="WP_212011119.1">
    <property type="nucleotide sequence ID" value="NZ_JAAFYZ010000076.1"/>
</dbReference>
<evidence type="ECO:0000313" key="2">
    <source>
        <dbReference type="Proteomes" id="UP000730482"/>
    </source>
</evidence>
<keyword evidence="2" id="KW-1185">Reference proteome</keyword>
<comment type="caution">
    <text evidence="1">The sequence shown here is derived from an EMBL/GenBank/DDBJ whole genome shotgun (WGS) entry which is preliminary data.</text>
</comment>
<organism evidence="1 2">
    <name type="scientific">Catenulispora pinistramenti</name>
    <dbReference type="NCBI Taxonomy" id="2705254"/>
    <lineage>
        <taxon>Bacteria</taxon>
        <taxon>Bacillati</taxon>
        <taxon>Actinomycetota</taxon>
        <taxon>Actinomycetes</taxon>
        <taxon>Catenulisporales</taxon>
        <taxon>Catenulisporaceae</taxon>
        <taxon>Catenulispora</taxon>
    </lineage>
</organism>
<dbReference type="EMBL" id="JAAFYZ010000076">
    <property type="protein sequence ID" value="MBS2549559.1"/>
    <property type="molecule type" value="Genomic_DNA"/>
</dbReference>
<name>A0ABS5KU69_9ACTN</name>
<evidence type="ECO:0000313" key="1">
    <source>
        <dbReference type="EMBL" id="MBS2549559.1"/>
    </source>
</evidence>
<reference evidence="1 2" key="1">
    <citation type="submission" date="2020-02" db="EMBL/GenBank/DDBJ databases">
        <title>Acidophilic actinobacteria isolated from forest soil.</title>
        <authorList>
            <person name="Golinska P."/>
        </authorList>
    </citation>
    <scope>NUCLEOTIDE SEQUENCE [LARGE SCALE GENOMIC DNA]</scope>
    <source>
        <strain evidence="1 2">NL8</strain>
    </source>
</reference>
<protein>
    <submittedName>
        <fullName evidence="1">Uncharacterized protein</fullName>
    </submittedName>
</protein>
<accession>A0ABS5KU69</accession>
<dbReference type="Proteomes" id="UP000730482">
    <property type="component" value="Unassembled WGS sequence"/>
</dbReference>